<feature type="domain" description="Zinc-ribbon" evidence="2">
    <location>
        <begin position="305"/>
        <end position="324"/>
    </location>
</feature>
<dbReference type="Pfam" id="PF12773">
    <property type="entry name" value="DZR"/>
    <property type="match status" value="1"/>
</dbReference>
<protein>
    <submittedName>
        <fullName evidence="4">Putative virion core protein (Lumpy skin disease virus)</fullName>
    </submittedName>
</protein>
<dbReference type="InterPro" id="IPR026870">
    <property type="entry name" value="Zinc_ribbon_dom"/>
</dbReference>
<proteinExistence type="predicted"/>
<evidence type="ECO:0000259" key="3">
    <source>
        <dbReference type="Pfam" id="PF13421"/>
    </source>
</evidence>
<reference evidence="5" key="1">
    <citation type="submission" date="2011-12" db="EMBL/GenBank/DDBJ databases">
        <title>Complete sequence of Clostridium clariflavum DSM 19732.</title>
        <authorList>
            <consortium name="US DOE Joint Genome Institute"/>
            <person name="Lucas S."/>
            <person name="Han J."/>
            <person name="Lapidus A."/>
            <person name="Cheng J.-F."/>
            <person name="Goodwin L."/>
            <person name="Pitluck S."/>
            <person name="Peters L."/>
            <person name="Teshima H."/>
            <person name="Detter J.C."/>
            <person name="Han C."/>
            <person name="Tapia R."/>
            <person name="Land M."/>
            <person name="Hauser L."/>
            <person name="Kyrpides N."/>
            <person name="Ivanova N."/>
            <person name="Pagani I."/>
            <person name="Kitzmiller T."/>
            <person name="Lynd L."/>
            <person name="Izquierdo J."/>
            <person name="Woyke T."/>
        </authorList>
    </citation>
    <scope>NUCLEOTIDE SEQUENCE [LARGE SCALE GENOMIC DNA]</scope>
    <source>
        <strain evidence="5">DSM 19732 / NBRC 101661 / EBR45</strain>
    </source>
</reference>
<dbReference type="InterPro" id="IPR025874">
    <property type="entry name" value="DZR"/>
</dbReference>
<dbReference type="eggNOG" id="COG4260">
    <property type="taxonomic scope" value="Bacteria"/>
</dbReference>
<dbReference type="RefSeq" id="WP_014256765.1">
    <property type="nucleotide sequence ID" value="NC_016627.1"/>
</dbReference>
<evidence type="ECO:0000259" key="2">
    <source>
        <dbReference type="Pfam" id="PF13240"/>
    </source>
</evidence>
<dbReference type="Pfam" id="PF13421">
    <property type="entry name" value="Band_7_1"/>
    <property type="match status" value="1"/>
</dbReference>
<dbReference type="SUPFAM" id="SSF117892">
    <property type="entry name" value="Band 7/SPFH domain"/>
    <property type="match status" value="1"/>
</dbReference>
<feature type="domain" description="SPFH" evidence="3">
    <location>
        <begin position="26"/>
        <end position="234"/>
    </location>
</feature>
<dbReference type="Pfam" id="PF13240">
    <property type="entry name" value="Zn_Ribbon_1"/>
    <property type="match status" value="1"/>
</dbReference>
<sequence length="379" mass="41911">MGLMDFLKGQLIEVIEWTDQTSDTIVYRFPVANKEIKMGAMLTVRESQAAVFVNEGVLADVFYPGLYELTTENLPILTKLKSWKYGFNSPFKAEVYFVNTKQFTDQKWGTQSPVFVWDPQFGQVRISARGKFSYRVADPAKFMRELFGTKAVYKTSELEDTFRSYIVQYMKDAIAESKLSLFDLQRQLIEFSVKVKESVREKFDQFGLEMVDLIVEDISLPPELLEAYDKGGSINLMGGMDAYAKIRTLDAMNSAAENQSGGFASMGAGMGAGAAIGNMMGQIFSQNQQGQQNQQPAQSQNTFPCPKCNNPVQQGAKFCPNCGQNVAPQKATCVKCNSEINPGVKFCPECGASQDISCSKCGAKLTPGAKFCPECGNKI</sequence>
<dbReference type="HOGENOM" id="CLU_037108_1_0_9"/>
<organism evidence="4 5">
    <name type="scientific">Acetivibrio clariflavus (strain DSM 19732 / NBRC 101661 / EBR45)</name>
    <name type="common">Clostridium clariflavum</name>
    <dbReference type="NCBI Taxonomy" id="720554"/>
    <lineage>
        <taxon>Bacteria</taxon>
        <taxon>Bacillati</taxon>
        <taxon>Bacillota</taxon>
        <taxon>Clostridia</taxon>
        <taxon>Eubacteriales</taxon>
        <taxon>Oscillospiraceae</taxon>
        <taxon>Acetivibrio</taxon>
    </lineage>
</organism>
<dbReference type="Proteomes" id="UP000005435">
    <property type="component" value="Chromosome"/>
</dbReference>
<name>G8M1N3_ACECE</name>
<evidence type="ECO:0000259" key="1">
    <source>
        <dbReference type="Pfam" id="PF12773"/>
    </source>
</evidence>
<dbReference type="EMBL" id="CP003065">
    <property type="protein sequence ID" value="AEV70262.1"/>
    <property type="molecule type" value="Genomic_DNA"/>
</dbReference>
<dbReference type="OrthoDB" id="9788304at2"/>
<gene>
    <name evidence="4" type="ordered locus">Clocl_3812</name>
</gene>
<evidence type="ECO:0000313" key="4">
    <source>
        <dbReference type="EMBL" id="AEV70262.1"/>
    </source>
</evidence>
<accession>G8M1N3</accession>
<keyword evidence="5" id="KW-1185">Reference proteome</keyword>
<dbReference type="PANTHER" id="PTHR37826:SF2">
    <property type="entry name" value="ZINC-RIBBON DOMAIN-CONTAINING PROTEIN"/>
    <property type="match status" value="1"/>
</dbReference>
<dbReference type="InterPro" id="IPR033880">
    <property type="entry name" value="SPFH_YdjI"/>
</dbReference>
<dbReference type="KEGG" id="ccl:Clocl_3812"/>
<dbReference type="STRING" id="720554.Clocl_3812"/>
<dbReference type="AlphaFoldDB" id="G8M1N3"/>
<dbReference type="PANTHER" id="PTHR37826">
    <property type="entry name" value="FLOTILLIN BAND_7_5 DOMAIN PROTEIN"/>
    <property type="match status" value="1"/>
</dbReference>
<reference evidence="4 5" key="2">
    <citation type="journal article" date="2012" name="Stand. Genomic Sci.">
        <title>Complete Genome Sequence of Clostridium clariflavum DSM 19732.</title>
        <authorList>
            <person name="Izquierdo J.A."/>
            <person name="Goodwin L."/>
            <person name="Davenport K.W."/>
            <person name="Teshima H."/>
            <person name="Bruce D."/>
            <person name="Detter C."/>
            <person name="Tapia R."/>
            <person name="Han S."/>
            <person name="Land M."/>
            <person name="Hauser L."/>
            <person name="Jeffries C.D."/>
            <person name="Han J."/>
            <person name="Pitluck S."/>
            <person name="Nolan M."/>
            <person name="Chen A."/>
            <person name="Huntemann M."/>
            <person name="Mavromatis K."/>
            <person name="Mikhailova N."/>
            <person name="Liolios K."/>
            <person name="Woyke T."/>
            <person name="Lynd L.R."/>
        </authorList>
    </citation>
    <scope>NUCLEOTIDE SEQUENCE [LARGE SCALE GENOMIC DNA]</scope>
    <source>
        <strain evidence="5">DSM 19732 / NBRC 101661 / EBR45</strain>
    </source>
</reference>
<dbReference type="CDD" id="cd03408">
    <property type="entry name" value="SPFH_like_u1"/>
    <property type="match status" value="1"/>
</dbReference>
<evidence type="ECO:0000313" key="5">
    <source>
        <dbReference type="Proteomes" id="UP000005435"/>
    </source>
</evidence>
<dbReference type="Gene3D" id="3.30.479.30">
    <property type="entry name" value="Band 7 domain"/>
    <property type="match status" value="1"/>
</dbReference>
<dbReference type="InterPro" id="IPR036013">
    <property type="entry name" value="Band_7/SPFH_dom_sf"/>
</dbReference>
<feature type="domain" description="DZANK-type" evidence="1">
    <location>
        <begin position="333"/>
        <end position="376"/>
    </location>
</feature>